<dbReference type="Pfam" id="PF16976">
    <property type="entry name" value="RcpC"/>
    <property type="match status" value="1"/>
</dbReference>
<dbReference type="InterPro" id="IPR017592">
    <property type="entry name" value="Pilus_assmbl_Flp-typ_CpaB"/>
</dbReference>
<evidence type="ECO:0000313" key="3">
    <source>
        <dbReference type="Proteomes" id="UP000244912"/>
    </source>
</evidence>
<dbReference type="SMART" id="SM00858">
    <property type="entry name" value="SAF"/>
    <property type="match status" value="1"/>
</dbReference>
<sequence>MRILFAAVLICGLGLAGFAVFMAKDYVASLEAQSGTTPAIPMTEVIAVSRDIEYGERLTPDDLAYISLPTEILPVGTFTESDVLFPRGFDVPRTVLRAMSANEPVLASKVTNAGEDAGVATRLSDGKRAFAISVDVTSGVSGFLRPDDRVDIFWTGNLPDGRANVTKLIDTNVRIIAVDQSADAERAEAAVARTVTVEASSHQVASLAQAQSSGRLSLALVGALDETVSAAVEIDQRQLLGIKAEVPKAEPAAPESCVIRTRRGSEVVEIAIPCTN</sequence>
<dbReference type="InterPro" id="IPR013974">
    <property type="entry name" value="SAF"/>
</dbReference>
<dbReference type="Proteomes" id="UP000244912">
    <property type="component" value="Unassembled WGS sequence"/>
</dbReference>
<dbReference type="InterPro" id="IPR031571">
    <property type="entry name" value="RcpC_dom"/>
</dbReference>
<keyword evidence="3" id="KW-1185">Reference proteome</keyword>
<name>A0A2R8BX57_9RHOB</name>
<dbReference type="RefSeq" id="WP_108894579.1">
    <property type="nucleotide sequence ID" value="NZ_ONZF01000005.1"/>
</dbReference>
<dbReference type="NCBIfam" id="TIGR03177">
    <property type="entry name" value="pilus_cpaB"/>
    <property type="match status" value="1"/>
</dbReference>
<accession>A0A2R8BX57</accession>
<protein>
    <recommendedName>
        <fullName evidence="1">SAF domain-containing protein</fullName>
    </recommendedName>
</protein>
<gene>
    <name evidence="2" type="ORF">PAA8504_02602</name>
</gene>
<evidence type="ECO:0000313" key="2">
    <source>
        <dbReference type="EMBL" id="SPJ24764.1"/>
    </source>
</evidence>
<evidence type="ECO:0000259" key="1">
    <source>
        <dbReference type="SMART" id="SM00858"/>
    </source>
</evidence>
<reference evidence="2 3" key="1">
    <citation type="submission" date="2018-03" db="EMBL/GenBank/DDBJ databases">
        <authorList>
            <person name="Keele B.F."/>
        </authorList>
    </citation>
    <scope>NUCLEOTIDE SEQUENCE [LARGE SCALE GENOMIC DNA]</scope>
    <source>
        <strain evidence="2 3">CECT 8504</strain>
    </source>
</reference>
<dbReference type="EMBL" id="ONZF01000005">
    <property type="protein sequence ID" value="SPJ24764.1"/>
    <property type="molecule type" value="Genomic_DNA"/>
</dbReference>
<dbReference type="OrthoDB" id="163768at2"/>
<dbReference type="CDD" id="cd11614">
    <property type="entry name" value="SAF_CpaB_FlgA_like"/>
    <property type="match status" value="1"/>
</dbReference>
<organism evidence="2 3">
    <name type="scientific">Palleronia abyssalis</name>
    <dbReference type="NCBI Taxonomy" id="1501240"/>
    <lineage>
        <taxon>Bacteria</taxon>
        <taxon>Pseudomonadati</taxon>
        <taxon>Pseudomonadota</taxon>
        <taxon>Alphaproteobacteria</taxon>
        <taxon>Rhodobacterales</taxon>
        <taxon>Roseobacteraceae</taxon>
        <taxon>Palleronia</taxon>
    </lineage>
</organism>
<proteinExistence type="predicted"/>
<feature type="domain" description="SAF" evidence="1">
    <location>
        <begin position="43"/>
        <end position="111"/>
    </location>
</feature>
<dbReference type="AlphaFoldDB" id="A0A2R8BX57"/>
<dbReference type="Pfam" id="PF08666">
    <property type="entry name" value="SAF"/>
    <property type="match status" value="1"/>
</dbReference>